<keyword evidence="4" id="KW-1185">Reference proteome</keyword>
<comment type="similarity">
    <text evidence="1">Belongs to the metallo-dependent hydrolases superfamily. NagA family.</text>
</comment>
<dbReference type="AlphaFoldDB" id="A0A0U5JAK8"/>
<evidence type="ECO:0000256" key="1">
    <source>
        <dbReference type="ARBA" id="ARBA00010716"/>
    </source>
</evidence>
<protein>
    <submittedName>
        <fullName evidence="3">Putative N-acetylglucosamine-6-phosphate deacetylase</fullName>
        <ecNumber evidence="3">3.5.1.25</ecNumber>
    </submittedName>
</protein>
<dbReference type="Gene3D" id="3.20.20.140">
    <property type="entry name" value="Metal-dependent hydrolases"/>
    <property type="match status" value="1"/>
</dbReference>
<keyword evidence="2 3" id="KW-0378">Hydrolase</keyword>
<dbReference type="KEGG" id="pnl:PNK_1453"/>
<dbReference type="SUPFAM" id="SSF51556">
    <property type="entry name" value="Metallo-dependent hydrolases"/>
    <property type="match status" value="1"/>
</dbReference>
<dbReference type="PANTHER" id="PTHR11113:SF14">
    <property type="entry name" value="N-ACETYLGLUCOSAMINE-6-PHOSPHATE DEACETYLASE"/>
    <property type="match status" value="1"/>
</dbReference>
<gene>
    <name evidence="3" type="ORF">PNK_1453</name>
</gene>
<dbReference type="GO" id="GO:0008448">
    <property type="term" value="F:N-acetylglucosamine-6-phosphate deacetylase activity"/>
    <property type="evidence" value="ECO:0007669"/>
    <property type="project" value="UniProtKB-EC"/>
</dbReference>
<dbReference type="GO" id="GO:0006046">
    <property type="term" value="P:N-acetylglucosamine catabolic process"/>
    <property type="evidence" value="ECO:0007669"/>
    <property type="project" value="TreeGrafter"/>
</dbReference>
<dbReference type="EC" id="3.5.1.25" evidence="3"/>
<evidence type="ECO:0000313" key="4">
    <source>
        <dbReference type="Proteomes" id="UP000069902"/>
    </source>
</evidence>
<evidence type="ECO:0000256" key="2">
    <source>
        <dbReference type="ARBA" id="ARBA00022801"/>
    </source>
</evidence>
<dbReference type="PANTHER" id="PTHR11113">
    <property type="entry name" value="N-ACETYLGLUCOSAMINE-6-PHOSPHATE DEACETYLASE"/>
    <property type="match status" value="1"/>
</dbReference>
<dbReference type="InParanoid" id="A0A0U5JAK8"/>
<proteinExistence type="inferred from homology"/>
<dbReference type="PATRIC" id="fig|389348.3.peg.1628"/>
<evidence type="ECO:0000313" key="3">
    <source>
        <dbReference type="EMBL" id="CUI17065.1"/>
    </source>
</evidence>
<dbReference type="Proteomes" id="UP000069902">
    <property type="component" value="Chromosome cPNK"/>
</dbReference>
<accession>A0A0U5JAK8</accession>
<name>A0A0U5JAK8_9BACT</name>
<dbReference type="STRING" id="389348.PNK_1453"/>
<dbReference type="InterPro" id="IPR032466">
    <property type="entry name" value="Metal_Hydrolase"/>
</dbReference>
<reference evidence="4" key="1">
    <citation type="submission" date="2015-09" db="EMBL/GenBank/DDBJ databases">
        <authorList>
            <person name="Bertelli C."/>
        </authorList>
    </citation>
    <scope>NUCLEOTIDE SEQUENCE [LARGE SCALE GENOMIC DNA]</scope>
    <source>
        <strain evidence="4">KNic</strain>
    </source>
</reference>
<organism evidence="3 4">
    <name type="scientific">Candidatus Protochlamydia naegleriophila</name>
    <dbReference type="NCBI Taxonomy" id="389348"/>
    <lineage>
        <taxon>Bacteria</taxon>
        <taxon>Pseudomonadati</taxon>
        <taxon>Chlamydiota</taxon>
        <taxon>Chlamydiia</taxon>
        <taxon>Parachlamydiales</taxon>
        <taxon>Parachlamydiaceae</taxon>
        <taxon>Candidatus Protochlamydia</taxon>
    </lineage>
</organism>
<sequence length="93" mass="10223">MLIAINVKRLIIASGYIDLQINEGFGIDFSVQADQVKHVASQLPKYGVTAFLPTLVSLNKELYKHLLPHYSRILVGPHGSTILGIHLEGLLCT</sequence>
<dbReference type="EMBL" id="LN879502">
    <property type="protein sequence ID" value="CUI17065.1"/>
    <property type="molecule type" value="Genomic_DNA"/>
</dbReference>